<keyword evidence="5 11" id="KW-0812">Transmembrane</keyword>
<dbReference type="Proteomes" id="UP001259572">
    <property type="component" value="Unassembled WGS sequence"/>
</dbReference>
<dbReference type="Gene3D" id="2.40.170.20">
    <property type="entry name" value="TonB-dependent receptor, beta-barrel domain"/>
    <property type="match status" value="1"/>
</dbReference>
<comment type="subcellular location">
    <subcellularLocation>
        <location evidence="1 11">Cell outer membrane</location>
        <topology evidence="1 11">Multi-pass membrane protein</topology>
    </subcellularLocation>
</comment>
<evidence type="ECO:0000256" key="2">
    <source>
        <dbReference type="ARBA" id="ARBA00022448"/>
    </source>
</evidence>
<organism evidence="16 17">
    <name type="scientific">Sphingosinicella rhizophila</name>
    <dbReference type="NCBI Taxonomy" id="3050082"/>
    <lineage>
        <taxon>Bacteria</taxon>
        <taxon>Pseudomonadati</taxon>
        <taxon>Pseudomonadota</taxon>
        <taxon>Alphaproteobacteria</taxon>
        <taxon>Sphingomonadales</taxon>
        <taxon>Sphingosinicellaceae</taxon>
        <taxon>Sphingosinicella</taxon>
    </lineage>
</organism>
<reference evidence="16 17" key="1">
    <citation type="submission" date="2023-05" db="EMBL/GenBank/DDBJ databases">
        <authorList>
            <person name="Guo Y."/>
        </authorList>
    </citation>
    <scope>NUCLEOTIDE SEQUENCE [LARGE SCALE GENOMIC DNA]</scope>
    <source>
        <strain evidence="16 17">GR2756</strain>
    </source>
</reference>
<evidence type="ECO:0000313" key="17">
    <source>
        <dbReference type="Proteomes" id="UP001259572"/>
    </source>
</evidence>
<dbReference type="RefSeq" id="WP_315727171.1">
    <property type="nucleotide sequence ID" value="NZ_JAVUPU010000007.1"/>
</dbReference>
<proteinExistence type="inferred from homology"/>
<evidence type="ECO:0000256" key="13">
    <source>
        <dbReference type="SAM" id="SignalP"/>
    </source>
</evidence>
<accession>A0ABU3Q9I9</accession>
<sequence length="751" mass="81024">MASFESGPVWSGRSANPASRGRRMRWLATAALAAPAFCAAPAFAQGQQAVGETALQDEAEIVVTAQKREESVRDVPQSLIVASGEELTSKGIQSLEDLAGQFPGVTTYSFGGAGQNQINIRGVTIGFDTASTVATYIDDVPFGSGSAYSGLSQIGLELGTFDVQRVELLRGPQGTLYGATAMGGLLKYVLNEADPGEFAATLQAEGTAHSRSEAYALRGALNTPIIADKLAIRVTGLHARDGGLVDNVATGEKTVDSWDKQVGRISLAFTPSDRLTLRATALVQNLDRDGSSEVYYSRVTGKPVHGDFTHSQPNDSFFRQKGQLYSLSGDYDLGFASLQATIGHQRLENDLLQDVSEAYPAILSAFFPIDAATVLTRLYLKKTTAEVRLASSGKQKLEYIAGLYYTDENIEKFQNLAGYFGGELLPIDIGTFRIPATYKEMAAYANATYHFTDRFDATFGLRVSRNDQDFEQFGSGLIGASNPGSSAKDTVVTYLGTVRYHLSDDNMLYARAANGYRPGGPNLVVSDPVTGLPLGAIAFEPDSLWNYEIGVKLRPARWLTADVSAFYIDWSNIQLGAIRNGIGVFANGGTARSQGIEFAFTARPTPKLTMSLLGAWIDAELTEDAPNVNGVDGERLPNTPRWSLSAAADYRIFQSDNISGSIGAGWKYLGKRTTGFDANPNFPQYVLPDFHSVDLRAGLEARHWTLDLFVRNLFDERGQLSASTGFAFAGGPARVNVIQPRTFGAILTTRF</sequence>
<protein>
    <submittedName>
        <fullName evidence="16">TonB-dependent receptor</fullName>
    </submittedName>
</protein>
<keyword evidence="6" id="KW-0408">Iron</keyword>
<evidence type="ECO:0000256" key="12">
    <source>
        <dbReference type="RuleBase" id="RU003357"/>
    </source>
</evidence>
<dbReference type="InterPro" id="IPR039426">
    <property type="entry name" value="TonB-dep_rcpt-like"/>
</dbReference>
<keyword evidence="3 11" id="KW-1134">Transmembrane beta strand</keyword>
<keyword evidence="4" id="KW-0410">Iron transport</keyword>
<feature type="chain" id="PRO_5047101351" evidence="13">
    <location>
        <begin position="45"/>
        <end position="751"/>
    </location>
</feature>
<evidence type="ECO:0000256" key="10">
    <source>
        <dbReference type="ARBA" id="ARBA00023237"/>
    </source>
</evidence>
<keyword evidence="17" id="KW-1185">Reference proteome</keyword>
<comment type="similarity">
    <text evidence="11 12">Belongs to the TonB-dependent receptor family.</text>
</comment>
<dbReference type="PANTHER" id="PTHR32552">
    <property type="entry name" value="FERRICHROME IRON RECEPTOR-RELATED"/>
    <property type="match status" value="1"/>
</dbReference>
<dbReference type="InterPro" id="IPR012910">
    <property type="entry name" value="Plug_dom"/>
</dbReference>
<evidence type="ECO:0000256" key="9">
    <source>
        <dbReference type="ARBA" id="ARBA00023136"/>
    </source>
</evidence>
<evidence type="ECO:0000256" key="5">
    <source>
        <dbReference type="ARBA" id="ARBA00022692"/>
    </source>
</evidence>
<evidence type="ECO:0000313" key="16">
    <source>
        <dbReference type="EMBL" id="MDT9600071.1"/>
    </source>
</evidence>
<dbReference type="CDD" id="cd01347">
    <property type="entry name" value="ligand_gated_channel"/>
    <property type="match status" value="1"/>
</dbReference>
<dbReference type="SUPFAM" id="SSF56935">
    <property type="entry name" value="Porins"/>
    <property type="match status" value="1"/>
</dbReference>
<evidence type="ECO:0000256" key="6">
    <source>
        <dbReference type="ARBA" id="ARBA00023004"/>
    </source>
</evidence>
<comment type="caution">
    <text evidence="16">The sequence shown here is derived from an EMBL/GenBank/DDBJ whole genome shotgun (WGS) entry which is preliminary data.</text>
</comment>
<keyword evidence="16" id="KW-0675">Receptor</keyword>
<keyword evidence="13" id="KW-0732">Signal</keyword>
<keyword evidence="10 11" id="KW-0998">Cell outer membrane</keyword>
<evidence type="ECO:0000256" key="11">
    <source>
        <dbReference type="PROSITE-ProRule" id="PRU01360"/>
    </source>
</evidence>
<dbReference type="InterPro" id="IPR000531">
    <property type="entry name" value="Beta-barrel_TonB"/>
</dbReference>
<dbReference type="InterPro" id="IPR036942">
    <property type="entry name" value="Beta-barrel_TonB_sf"/>
</dbReference>
<keyword evidence="8 12" id="KW-0798">TonB box</keyword>
<feature type="domain" description="TonB-dependent receptor plug" evidence="15">
    <location>
        <begin position="72"/>
        <end position="184"/>
    </location>
</feature>
<dbReference type="Pfam" id="PF00593">
    <property type="entry name" value="TonB_dep_Rec_b-barrel"/>
    <property type="match status" value="1"/>
</dbReference>
<gene>
    <name evidence="16" type="ORF">RQX22_14010</name>
</gene>
<dbReference type="EMBL" id="JAVUPU010000007">
    <property type="protein sequence ID" value="MDT9600071.1"/>
    <property type="molecule type" value="Genomic_DNA"/>
</dbReference>
<evidence type="ECO:0000256" key="7">
    <source>
        <dbReference type="ARBA" id="ARBA00023065"/>
    </source>
</evidence>
<dbReference type="PANTHER" id="PTHR32552:SF81">
    <property type="entry name" value="TONB-DEPENDENT OUTER MEMBRANE RECEPTOR"/>
    <property type="match status" value="1"/>
</dbReference>
<feature type="domain" description="TonB-dependent receptor-like beta-barrel" evidence="14">
    <location>
        <begin position="273"/>
        <end position="713"/>
    </location>
</feature>
<keyword evidence="7" id="KW-0406">Ion transport</keyword>
<keyword evidence="2 11" id="KW-0813">Transport</keyword>
<evidence type="ECO:0000259" key="15">
    <source>
        <dbReference type="Pfam" id="PF07715"/>
    </source>
</evidence>
<name>A0ABU3Q9I9_9SPHN</name>
<evidence type="ECO:0000259" key="14">
    <source>
        <dbReference type="Pfam" id="PF00593"/>
    </source>
</evidence>
<evidence type="ECO:0000256" key="4">
    <source>
        <dbReference type="ARBA" id="ARBA00022496"/>
    </source>
</evidence>
<dbReference type="Pfam" id="PF07715">
    <property type="entry name" value="Plug"/>
    <property type="match status" value="1"/>
</dbReference>
<keyword evidence="9 11" id="KW-0472">Membrane</keyword>
<feature type="signal peptide" evidence="13">
    <location>
        <begin position="1"/>
        <end position="44"/>
    </location>
</feature>
<evidence type="ECO:0000256" key="3">
    <source>
        <dbReference type="ARBA" id="ARBA00022452"/>
    </source>
</evidence>
<evidence type="ECO:0000256" key="8">
    <source>
        <dbReference type="ARBA" id="ARBA00023077"/>
    </source>
</evidence>
<evidence type="ECO:0000256" key="1">
    <source>
        <dbReference type="ARBA" id="ARBA00004571"/>
    </source>
</evidence>
<dbReference type="PROSITE" id="PS52016">
    <property type="entry name" value="TONB_DEPENDENT_REC_3"/>
    <property type="match status" value="1"/>
</dbReference>